<name>A0A9D1QYM1_9BACT</name>
<accession>A0A9D1QYM1</accession>
<dbReference type="Proteomes" id="UP000824264">
    <property type="component" value="Unassembled WGS sequence"/>
</dbReference>
<keyword evidence="17" id="KW-0573">Peptidoglycan synthesis</keyword>
<keyword evidence="9" id="KW-0121">Carboxypeptidase</keyword>
<dbReference type="GO" id="GO:0006508">
    <property type="term" value="P:proteolysis"/>
    <property type="evidence" value="ECO:0007669"/>
    <property type="project" value="UniProtKB-KW"/>
</dbReference>
<comment type="pathway">
    <text evidence="26">Glycan biosynthesis.</text>
</comment>
<keyword evidence="21" id="KW-0511">Multifunctional enzyme</keyword>
<dbReference type="SUPFAM" id="SSF50249">
    <property type="entry name" value="Nucleic acid-binding proteins"/>
    <property type="match status" value="1"/>
</dbReference>
<evidence type="ECO:0000313" key="29">
    <source>
        <dbReference type="EMBL" id="HIW78318.1"/>
    </source>
</evidence>
<feature type="transmembrane region" description="Helical" evidence="27">
    <location>
        <begin position="7"/>
        <end position="30"/>
    </location>
</feature>
<evidence type="ECO:0000256" key="26">
    <source>
        <dbReference type="ARBA" id="ARBA00060592"/>
    </source>
</evidence>
<dbReference type="GO" id="GO:0005886">
    <property type="term" value="C:plasma membrane"/>
    <property type="evidence" value="ECO:0007669"/>
    <property type="project" value="UniProtKB-SubCell"/>
</dbReference>
<comment type="caution">
    <text evidence="29">The sequence shown here is derived from an EMBL/GenBank/DDBJ whole genome shotgun (WGS) entry which is preliminary data.</text>
</comment>
<dbReference type="InterPro" id="IPR001264">
    <property type="entry name" value="Glyco_trans_51"/>
</dbReference>
<dbReference type="SUPFAM" id="SSF53955">
    <property type="entry name" value="Lysozyme-like"/>
    <property type="match status" value="1"/>
</dbReference>
<keyword evidence="14" id="KW-0378">Hydrolase</keyword>
<evidence type="ECO:0000256" key="5">
    <source>
        <dbReference type="ARBA" id="ARBA00012448"/>
    </source>
</evidence>
<dbReference type="Pfam" id="PF00905">
    <property type="entry name" value="Transpeptidase"/>
    <property type="match status" value="1"/>
</dbReference>
<dbReference type="FunFam" id="1.10.3810.10:FF:000003">
    <property type="entry name" value="Penicillin-binding protein 1a"/>
    <property type="match status" value="1"/>
</dbReference>
<evidence type="ECO:0000256" key="9">
    <source>
        <dbReference type="ARBA" id="ARBA00022645"/>
    </source>
</evidence>
<dbReference type="EMBL" id="DXGI01000148">
    <property type="protein sequence ID" value="HIW78318.1"/>
    <property type="molecule type" value="Genomic_DNA"/>
</dbReference>
<dbReference type="Pfam" id="PF17092">
    <property type="entry name" value="PCB_OB"/>
    <property type="match status" value="1"/>
</dbReference>
<proteinExistence type="inferred from homology"/>
<dbReference type="NCBIfam" id="TIGR02074">
    <property type="entry name" value="PBP_1a_fam"/>
    <property type="match status" value="1"/>
</dbReference>
<comment type="catalytic activity">
    <reaction evidence="23">
        <text>Preferential cleavage: (Ac)2-L-Lys-D-Ala-|-D-Ala. Also transpeptidation of peptidyl-alanyl moieties that are N-acyl substituents of D-alanine.</text>
        <dbReference type="EC" id="3.4.16.4"/>
    </reaction>
</comment>
<keyword evidence="15" id="KW-0133">Cell shape</keyword>
<dbReference type="InterPro" id="IPR050396">
    <property type="entry name" value="Glycosyltr_51/Transpeptidase"/>
</dbReference>
<evidence type="ECO:0000256" key="14">
    <source>
        <dbReference type="ARBA" id="ARBA00022801"/>
    </source>
</evidence>
<keyword evidence="13 27" id="KW-0812">Transmembrane</keyword>
<dbReference type="InterPro" id="IPR031376">
    <property type="entry name" value="PCB_OB"/>
</dbReference>
<dbReference type="InterPro" id="IPR023346">
    <property type="entry name" value="Lysozyme-like_dom_sf"/>
</dbReference>
<dbReference type="Gene3D" id="3.40.710.10">
    <property type="entry name" value="DD-peptidase/beta-lactamase superfamily"/>
    <property type="match status" value="1"/>
</dbReference>
<dbReference type="GO" id="GO:0009002">
    <property type="term" value="F:serine-type D-Ala-D-Ala carboxypeptidase activity"/>
    <property type="evidence" value="ECO:0007669"/>
    <property type="project" value="UniProtKB-EC"/>
</dbReference>
<reference evidence="29" key="2">
    <citation type="submission" date="2021-04" db="EMBL/GenBank/DDBJ databases">
        <authorList>
            <person name="Gilroy R."/>
        </authorList>
    </citation>
    <scope>NUCLEOTIDE SEQUENCE</scope>
    <source>
        <strain evidence="29">ChiSxjej5B17-1746</strain>
    </source>
</reference>
<dbReference type="AlphaFoldDB" id="A0A9D1QYM1"/>
<comment type="pathway">
    <text evidence="2">Cell wall biogenesis; peptidoglycan biosynthesis.</text>
</comment>
<dbReference type="Gene3D" id="1.10.3810.10">
    <property type="entry name" value="Biosynthetic peptidoglycan transglycosylase-like"/>
    <property type="match status" value="1"/>
</dbReference>
<evidence type="ECO:0000256" key="11">
    <source>
        <dbReference type="ARBA" id="ARBA00022676"/>
    </source>
</evidence>
<evidence type="ECO:0000256" key="8">
    <source>
        <dbReference type="ARBA" id="ARBA00022519"/>
    </source>
</evidence>
<keyword evidence="12" id="KW-0808">Transferase</keyword>
<dbReference type="GO" id="GO:0008658">
    <property type="term" value="F:penicillin binding"/>
    <property type="evidence" value="ECO:0007669"/>
    <property type="project" value="InterPro"/>
</dbReference>
<evidence type="ECO:0000256" key="7">
    <source>
        <dbReference type="ARBA" id="ARBA00022475"/>
    </source>
</evidence>
<dbReference type="GO" id="GO:0003676">
    <property type="term" value="F:nucleic acid binding"/>
    <property type="evidence" value="ECO:0007669"/>
    <property type="project" value="InterPro"/>
</dbReference>
<dbReference type="PANTHER" id="PTHR32282:SF27">
    <property type="entry name" value="PENICILLIN-BINDING PROTEIN 1A"/>
    <property type="match status" value="1"/>
</dbReference>
<dbReference type="GO" id="GO:0008955">
    <property type="term" value="F:peptidoglycan glycosyltransferase activity"/>
    <property type="evidence" value="ECO:0007669"/>
    <property type="project" value="UniProtKB-EC"/>
</dbReference>
<evidence type="ECO:0000313" key="30">
    <source>
        <dbReference type="Proteomes" id="UP000824264"/>
    </source>
</evidence>
<evidence type="ECO:0000259" key="28">
    <source>
        <dbReference type="PROSITE" id="PS50126"/>
    </source>
</evidence>
<dbReference type="PROSITE" id="PS50126">
    <property type="entry name" value="S1"/>
    <property type="match status" value="1"/>
</dbReference>
<keyword evidence="20" id="KW-0046">Antibiotic resistance</keyword>
<evidence type="ECO:0000256" key="1">
    <source>
        <dbReference type="ARBA" id="ARBA00004249"/>
    </source>
</evidence>
<dbReference type="InterPro" id="IPR001460">
    <property type="entry name" value="PCN-bd_Tpept"/>
</dbReference>
<dbReference type="Pfam" id="PF00912">
    <property type="entry name" value="Transgly"/>
    <property type="match status" value="1"/>
</dbReference>
<keyword evidence="10" id="KW-0645">Protease</keyword>
<keyword evidence="11" id="KW-0328">Glycosyltransferase</keyword>
<keyword evidence="19 27" id="KW-0472">Membrane</keyword>
<reference evidence="29" key="1">
    <citation type="journal article" date="2021" name="PeerJ">
        <title>Extensive microbial diversity within the chicken gut microbiome revealed by metagenomics and culture.</title>
        <authorList>
            <person name="Gilroy R."/>
            <person name="Ravi A."/>
            <person name="Getino M."/>
            <person name="Pursley I."/>
            <person name="Horton D.L."/>
            <person name="Alikhan N.F."/>
            <person name="Baker D."/>
            <person name="Gharbi K."/>
            <person name="Hall N."/>
            <person name="Watson M."/>
            <person name="Adriaenssens E.M."/>
            <person name="Foster-Nyarko E."/>
            <person name="Jarju S."/>
            <person name="Secka A."/>
            <person name="Antonio M."/>
            <person name="Oren A."/>
            <person name="Chaudhuri R.R."/>
            <person name="La Ragione R."/>
            <person name="Hildebrand F."/>
            <person name="Pallen M.J."/>
        </authorList>
    </citation>
    <scope>NUCLEOTIDE SEQUENCE</scope>
    <source>
        <strain evidence="29">ChiSxjej5B17-1746</strain>
    </source>
</reference>
<evidence type="ECO:0000256" key="23">
    <source>
        <dbReference type="ARBA" id="ARBA00034000"/>
    </source>
</evidence>
<comment type="similarity">
    <text evidence="3">In the C-terminal section; belongs to the transpeptidase family.</text>
</comment>
<keyword evidence="18 27" id="KW-1133">Transmembrane helix</keyword>
<dbReference type="GO" id="GO:0071555">
    <property type="term" value="P:cell wall organization"/>
    <property type="evidence" value="ECO:0007669"/>
    <property type="project" value="UniProtKB-KW"/>
</dbReference>
<evidence type="ECO:0000256" key="17">
    <source>
        <dbReference type="ARBA" id="ARBA00022984"/>
    </source>
</evidence>
<evidence type="ECO:0000256" key="20">
    <source>
        <dbReference type="ARBA" id="ARBA00023251"/>
    </source>
</evidence>
<dbReference type="SMART" id="SM00316">
    <property type="entry name" value="S1"/>
    <property type="match status" value="1"/>
</dbReference>
<dbReference type="InterPro" id="IPR012340">
    <property type="entry name" value="NA-bd_OB-fold"/>
</dbReference>
<dbReference type="EC" id="2.4.99.28" evidence="24"/>
<evidence type="ECO:0000256" key="2">
    <source>
        <dbReference type="ARBA" id="ARBA00004752"/>
    </source>
</evidence>
<comment type="catalytic activity">
    <reaction evidence="25">
        <text>[GlcNAc-(1-&gt;4)-Mur2Ac(oyl-L-Ala-gamma-D-Glu-L-Lys-D-Ala-D-Ala)](n)-di-trans,octa-cis-undecaprenyl diphosphate + beta-D-GlcNAc-(1-&gt;4)-Mur2Ac(oyl-L-Ala-gamma-D-Glu-L-Lys-D-Ala-D-Ala)-di-trans,octa-cis-undecaprenyl diphosphate = [GlcNAc-(1-&gt;4)-Mur2Ac(oyl-L-Ala-gamma-D-Glu-L-Lys-D-Ala-D-Ala)](n+1)-di-trans,octa-cis-undecaprenyl diphosphate + di-trans,octa-cis-undecaprenyl diphosphate + H(+)</text>
        <dbReference type="Rhea" id="RHEA:23708"/>
        <dbReference type="Rhea" id="RHEA-COMP:9602"/>
        <dbReference type="Rhea" id="RHEA-COMP:9603"/>
        <dbReference type="ChEBI" id="CHEBI:15378"/>
        <dbReference type="ChEBI" id="CHEBI:58405"/>
        <dbReference type="ChEBI" id="CHEBI:60033"/>
        <dbReference type="ChEBI" id="CHEBI:78435"/>
        <dbReference type="EC" id="2.4.99.28"/>
    </reaction>
</comment>
<evidence type="ECO:0000256" key="16">
    <source>
        <dbReference type="ARBA" id="ARBA00022968"/>
    </source>
</evidence>
<dbReference type="InterPro" id="IPR012338">
    <property type="entry name" value="Beta-lactam/transpept-like"/>
</dbReference>
<evidence type="ECO:0000256" key="22">
    <source>
        <dbReference type="ARBA" id="ARBA00023316"/>
    </source>
</evidence>
<dbReference type="InterPro" id="IPR036950">
    <property type="entry name" value="PBP_transglycosylase"/>
</dbReference>
<gene>
    <name evidence="29" type="ORF">H9874_04140</name>
</gene>
<dbReference type="EC" id="3.4.16.4" evidence="5"/>
<dbReference type="PANTHER" id="PTHR32282">
    <property type="entry name" value="BINDING PROTEIN TRANSPEPTIDASE, PUTATIVE-RELATED"/>
    <property type="match status" value="1"/>
</dbReference>
<organism evidence="29 30">
    <name type="scientific">Candidatus Bilophila faecipullorum</name>
    <dbReference type="NCBI Taxonomy" id="2838482"/>
    <lineage>
        <taxon>Bacteria</taxon>
        <taxon>Pseudomonadati</taxon>
        <taxon>Thermodesulfobacteriota</taxon>
        <taxon>Desulfovibrionia</taxon>
        <taxon>Desulfovibrionales</taxon>
        <taxon>Desulfovibrionaceae</taxon>
        <taxon>Bilophila</taxon>
    </lineage>
</organism>
<evidence type="ECO:0000256" key="4">
    <source>
        <dbReference type="ARBA" id="ARBA00007739"/>
    </source>
</evidence>
<evidence type="ECO:0000256" key="21">
    <source>
        <dbReference type="ARBA" id="ARBA00023268"/>
    </source>
</evidence>
<comment type="similarity">
    <text evidence="4">In the N-terminal section; belongs to the glycosyltransferase 51 family.</text>
</comment>
<evidence type="ECO:0000256" key="13">
    <source>
        <dbReference type="ARBA" id="ARBA00022692"/>
    </source>
</evidence>
<dbReference type="GO" id="GO:0009252">
    <property type="term" value="P:peptidoglycan biosynthetic process"/>
    <property type="evidence" value="ECO:0007669"/>
    <property type="project" value="UniProtKB-KW"/>
</dbReference>
<evidence type="ECO:0000256" key="6">
    <source>
        <dbReference type="ARBA" id="ARBA00018638"/>
    </source>
</evidence>
<keyword evidence="7" id="KW-1003">Cell membrane</keyword>
<dbReference type="Gene3D" id="2.40.50.140">
    <property type="entry name" value="Nucleic acid-binding proteins"/>
    <property type="match status" value="1"/>
</dbReference>
<evidence type="ECO:0000256" key="10">
    <source>
        <dbReference type="ARBA" id="ARBA00022670"/>
    </source>
</evidence>
<comment type="subcellular location">
    <subcellularLocation>
        <location evidence="1">Cell inner membrane</location>
        <topology evidence="1">Single-pass type II membrane protein</topology>
    </subcellularLocation>
</comment>
<dbReference type="GO" id="GO:0008360">
    <property type="term" value="P:regulation of cell shape"/>
    <property type="evidence" value="ECO:0007669"/>
    <property type="project" value="UniProtKB-KW"/>
</dbReference>
<evidence type="ECO:0000256" key="19">
    <source>
        <dbReference type="ARBA" id="ARBA00023136"/>
    </source>
</evidence>
<dbReference type="CDD" id="cd00164">
    <property type="entry name" value="S1_like"/>
    <property type="match status" value="1"/>
</dbReference>
<dbReference type="GO" id="GO:0046677">
    <property type="term" value="P:response to antibiotic"/>
    <property type="evidence" value="ECO:0007669"/>
    <property type="project" value="UniProtKB-KW"/>
</dbReference>
<evidence type="ECO:0000256" key="24">
    <source>
        <dbReference type="ARBA" id="ARBA00044770"/>
    </source>
</evidence>
<sequence>MKRAFTILGITIGVLTALGVAAVAGLYFWAVRDLPGFTRIADYRPALTTTVLARDGSVIGYFYRENRFLISLDEMPKTLPQAFLAAEDAEFYEHEGVNPVAIFRAFLINLRSGTHRQGGSTITQQVIKRLLLTPERTYERKIKEAILAYRLERYLSKDEILTIYLNQTFLGSNAYGVEAAARTYFGKRAKDLTVAECAVIAGLPKAPSQDNPYHNPEAAITRQHYVLRRLRELNWITEAQYDEAMRQPLVFKSMSDGMGRQGAWYLEEVRRQLIDLFSEENAKQLGMDLPVYGEEAVYQMGFTVQTAMEPSAQRAADAALREGLEAFTRRQGWPGPVEKIPAAKLKERLEKSSFAPAMLANGERIRGIVTLYEDKGATVSLGKYTGFIDKAHLAWARKSIRGKQKFLEPGDVVWVSALGPDPKTPFKPEEAAPDKLIPLTLESVPEVQGALVSIEPENGDVVAMVGGYNFRESQFNRATQAHRQPGSSFKSIVYSAALDNGFTPASVLLDAPVVQFLESGDVWRPNNYEKNFKGPLLLRTALALSRNLCTIRVVQQMGVQKVIERAKDLELEPHFPEVLSVSLGAVAVTPLNMTQAYTAFANGGMVSKARFILSVKNFWGEPVYETQPDLRDAITPQNAYLMSYLLKEAVNAGTATKAKVLGRPVAGKTGTSNDWKDAWFIGFTPHLVTGLYVGYDQPRTMGRSGSGSSLALPIFVEYAKTALNAYPPDDFDVPDGITFANVDPSSGHLVSGGGLRLPFYTGTEPGSSTSEEAISGVNTRGEDLLKQMF</sequence>
<evidence type="ECO:0000256" key="3">
    <source>
        <dbReference type="ARBA" id="ARBA00007090"/>
    </source>
</evidence>
<dbReference type="SUPFAM" id="SSF56601">
    <property type="entry name" value="beta-lactamase/transpeptidase-like"/>
    <property type="match status" value="1"/>
</dbReference>
<keyword evidence="22" id="KW-0961">Cell wall biogenesis/degradation</keyword>
<dbReference type="GO" id="GO:0030288">
    <property type="term" value="C:outer membrane-bounded periplasmic space"/>
    <property type="evidence" value="ECO:0007669"/>
    <property type="project" value="TreeGrafter"/>
</dbReference>
<evidence type="ECO:0000256" key="18">
    <source>
        <dbReference type="ARBA" id="ARBA00022989"/>
    </source>
</evidence>
<evidence type="ECO:0000256" key="27">
    <source>
        <dbReference type="SAM" id="Phobius"/>
    </source>
</evidence>
<dbReference type="InterPro" id="IPR003029">
    <property type="entry name" value="S1_domain"/>
</dbReference>
<keyword evidence="16" id="KW-0735">Signal-anchor</keyword>
<feature type="domain" description="S1 motif" evidence="28">
    <location>
        <begin position="362"/>
        <end position="442"/>
    </location>
</feature>
<keyword evidence="8" id="KW-0997">Cell inner membrane</keyword>
<evidence type="ECO:0000256" key="12">
    <source>
        <dbReference type="ARBA" id="ARBA00022679"/>
    </source>
</evidence>
<evidence type="ECO:0000256" key="15">
    <source>
        <dbReference type="ARBA" id="ARBA00022960"/>
    </source>
</evidence>
<evidence type="ECO:0000256" key="25">
    <source>
        <dbReference type="ARBA" id="ARBA00049902"/>
    </source>
</evidence>
<protein>
    <recommendedName>
        <fullName evidence="6">Penicillin-binding protein 1A</fullName>
        <ecNumber evidence="24">2.4.99.28</ecNumber>
        <ecNumber evidence="5">3.4.16.4</ecNumber>
    </recommendedName>
</protein>